<feature type="region of interest" description="Disordered" evidence="2">
    <location>
        <begin position="877"/>
        <end position="990"/>
    </location>
</feature>
<feature type="compositionally biased region" description="Low complexity" evidence="2">
    <location>
        <begin position="891"/>
        <end position="901"/>
    </location>
</feature>
<dbReference type="STRING" id="137246.A0A401T0A1"/>
<feature type="compositionally biased region" description="Polar residues" evidence="2">
    <location>
        <begin position="12"/>
        <end position="54"/>
    </location>
</feature>
<evidence type="ECO:0000259" key="3">
    <source>
        <dbReference type="Pfam" id="PF12540"/>
    </source>
</evidence>
<sequence>MSHEPKSPSLGMISTATRTTATVSPLNPSSLNGSIVPNGSPAANSTLSVPSAHSASFAAALRKLAKQAEEPRGSSISSESSPVSSPATNHSSPASTPKRGPIGPILVPTAGHSVPSTPPVVTIAPTKTVNGLWRSESRQPEPVSRGPSRERMHTESQHQSEKGAPSITSHLLGTPYAFGLTHSTVVQDSRFPPLNLQRPIPHVVTPGGVQEEYLRSFRPYHTGEELRMPSLPPMGLEAAATAYYHSSYLTHHPFPHPAFRVDDSYCLSALRSPFYPIASPASLPPLHPSAMHLHLPGMRFPAELSHSPLTALQSERLSERLQMDEEIRREREREREREKEREREAEREKEREREQEREKELEREKEKEREREREREMERDRERNREKEMNAAKAMENHYLHMPELHSLRGQQIDDRVKTAERLTPNRPDKPKDFALTCPKAVHPNLHQSSIAHHSVPTLISNHNSFVPPGSSSAMLLQRNNEEEKWMAKQRQLRQEKEDRQYQVSEFRQQVLEQHLDIGRPGSQNEVEHRDSVRSGHGHHDLCGREQPQQLGAPPPLISPKPQHKEHHSNPAVLWNPVTLMDNHAESRKSHDHHVLNNYAGHYDMHRQTGPPIKMEKIHSHEESTKRREGPEKYQPSRGPVSLEHASHSHSYGPPFAELEKSAQSILNQQRMSMPFLGPCSDMSLLHKSASPYRQPLSLPRAPGPMYVYDELLQRHRRLISKLDLEEKKRKEAKEKGYYYDFDDSYDESDEEEVRAHLRRVAEQPPLKLDDSSEKLGFLQVFSLTTQARREELLKQKRRKRRRMLMERSPSPPPVSTKRQAPSPRPLPTNKYSADEMNSTPDLAEKKRFLTSFSLAHILPEKRKEKETLIEMIHSIKQKTQPSEAPFKYLSPPSCSSPSSSQTVGAAESSTSAESDRPPSATPAVPELRKSAEPAKASEATSKPKEPGPHNDKTRPVEGPVGNRTVSVLTNTTAALQKDNPGTGHSLNEKRKPWEVFMAEDFAQQFHESVLQSTQRALQKHKGTTATLTAEQNHKLDASVRYNIPEMDSASRAEFTHQNGQHSATQTRKGMAYEREEETDNEDEEEEEEESRPFHSKWQGIEAVFEAYQEYVEEQNIERQILQAQCRRLETFHYNLSLTAEQLSLSMSELLAQKQKVASERERLQSELDHLRKCLALPTMHWSRSYFKSYPR</sequence>
<reference evidence="4 5" key="1">
    <citation type="journal article" date="2018" name="Nat. Ecol. Evol.">
        <title>Shark genomes provide insights into elasmobranch evolution and the origin of vertebrates.</title>
        <authorList>
            <person name="Hara Y"/>
            <person name="Yamaguchi K"/>
            <person name="Onimaru K"/>
            <person name="Kadota M"/>
            <person name="Koyanagi M"/>
            <person name="Keeley SD"/>
            <person name="Tatsumi K"/>
            <person name="Tanaka K"/>
            <person name="Motone F"/>
            <person name="Kageyama Y"/>
            <person name="Nozu R"/>
            <person name="Adachi N"/>
            <person name="Nishimura O"/>
            <person name="Nakagawa R"/>
            <person name="Tanegashima C"/>
            <person name="Kiyatake I"/>
            <person name="Matsumoto R"/>
            <person name="Murakumo K"/>
            <person name="Nishida K"/>
            <person name="Terakita A"/>
            <person name="Kuratani S"/>
            <person name="Sato K"/>
            <person name="Hyodo S Kuraku.S."/>
        </authorList>
    </citation>
    <scope>NUCLEOTIDE SEQUENCE [LARGE SCALE GENOMIC DNA]</scope>
</reference>
<feature type="region of interest" description="Disordered" evidence="2">
    <location>
        <begin position="619"/>
        <end position="654"/>
    </location>
</feature>
<feature type="region of interest" description="Disordered" evidence="2">
    <location>
        <begin position="1"/>
        <end position="169"/>
    </location>
</feature>
<evidence type="ECO:0000313" key="5">
    <source>
        <dbReference type="Proteomes" id="UP000287033"/>
    </source>
</evidence>
<feature type="coiled-coil region" evidence="1">
    <location>
        <begin position="709"/>
        <end position="736"/>
    </location>
</feature>
<dbReference type="PANTHER" id="PTHR17608:SF4">
    <property type="entry name" value="GENETIC SUPPRESSOR ELEMENT 1"/>
    <property type="match status" value="1"/>
</dbReference>
<feature type="compositionally biased region" description="Low complexity" evidence="2">
    <location>
        <begin position="73"/>
        <end position="86"/>
    </location>
</feature>
<gene>
    <name evidence="4" type="ORF">chiPu_0014555</name>
</gene>
<feature type="compositionally biased region" description="Polar residues" evidence="2">
    <location>
        <begin position="902"/>
        <end position="913"/>
    </location>
</feature>
<dbReference type="Proteomes" id="UP000287033">
    <property type="component" value="Unassembled WGS sequence"/>
</dbReference>
<dbReference type="PANTHER" id="PTHR17608">
    <property type="entry name" value="GENETIC SUPPRESSOR ELEMENT 1"/>
    <property type="match status" value="1"/>
</dbReference>
<evidence type="ECO:0000313" key="4">
    <source>
        <dbReference type="EMBL" id="GCC36064.1"/>
    </source>
</evidence>
<proteinExistence type="predicted"/>
<feature type="region of interest" description="Disordered" evidence="2">
    <location>
        <begin position="516"/>
        <end position="569"/>
    </location>
</feature>
<keyword evidence="1" id="KW-0175">Coiled coil</keyword>
<feature type="coiled-coil region" evidence="1">
    <location>
        <begin position="1147"/>
        <end position="1174"/>
    </location>
</feature>
<protein>
    <recommendedName>
        <fullName evidence="3">Genetic suppressor element-like domain-containing protein</fullName>
    </recommendedName>
</protein>
<feature type="compositionally biased region" description="Acidic residues" evidence="2">
    <location>
        <begin position="1075"/>
        <end position="1090"/>
    </location>
</feature>
<feature type="compositionally biased region" description="Polar residues" evidence="2">
    <location>
        <begin position="1056"/>
        <end position="1068"/>
    </location>
</feature>
<feature type="compositionally biased region" description="Basic and acidic residues" evidence="2">
    <location>
        <begin position="147"/>
        <end position="161"/>
    </location>
</feature>
<dbReference type="AlphaFoldDB" id="A0A401T0A1"/>
<organism evidence="4 5">
    <name type="scientific">Chiloscyllium punctatum</name>
    <name type="common">Brownbanded bambooshark</name>
    <name type="synonym">Hemiscyllium punctatum</name>
    <dbReference type="NCBI Taxonomy" id="137246"/>
    <lineage>
        <taxon>Eukaryota</taxon>
        <taxon>Metazoa</taxon>
        <taxon>Chordata</taxon>
        <taxon>Craniata</taxon>
        <taxon>Vertebrata</taxon>
        <taxon>Chondrichthyes</taxon>
        <taxon>Elasmobranchii</taxon>
        <taxon>Galeomorphii</taxon>
        <taxon>Galeoidea</taxon>
        <taxon>Orectolobiformes</taxon>
        <taxon>Hemiscylliidae</taxon>
        <taxon>Chiloscyllium</taxon>
    </lineage>
</organism>
<feature type="compositionally biased region" description="Polar residues" evidence="2">
    <location>
        <begin position="964"/>
        <end position="975"/>
    </location>
</feature>
<dbReference type="Pfam" id="PF12540">
    <property type="entry name" value="DUF3736"/>
    <property type="match status" value="1"/>
</dbReference>
<dbReference type="InterPro" id="IPR042337">
    <property type="entry name" value="GSE1"/>
</dbReference>
<dbReference type="EMBL" id="BEZZ01000782">
    <property type="protein sequence ID" value="GCC36064.1"/>
    <property type="molecule type" value="Genomic_DNA"/>
</dbReference>
<feature type="region of interest" description="Disordered" evidence="2">
    <location>
        <begin position="313"/>
        <end position="388"/>
    </location>
</feature>
<feature type="compositionally biased region" description="Basic and acidic residues" evidence="2">
    <location>
        <begin position="942"/>
        <end position="956"/>
    </location>
</feature>
<feature type="compositionally biased region" description="Basic and acidic residues" evidence="2">
    <location>
        <begin position="619"/>
        <end position="632"/>
    </location>
</feature>
<dbReference type="OrthoDB" id="8744624at2759"/>
<accession>A0A401T0A1</accession>
<evidence type="ECO:0000256" key="2">
    <source>
        <dbReference type="SAM" id="MobiDB-lite"/>
    </source>
</evidence>
<dbReference type="OMA" id="IKAMEGP"/>
<feature type="domain" description="Genetic suppressor element-like" evidence="3">
    <location>
        <begin position="716"/>
        <end position="855"/>
    </location>
</feature>
<dbReference type="InterPro" id="IPR022207">
    <property type="entry name" value="GSE-like"/>
</dbReference>
<name>A0A401T0A1_CHIPU</name>
<keyword evidence="5" id="KW-1185">Reference proteome</keyword>
<comment type="caution">
    <text evidence="4">The sequence shown here is derived from an EMBL/GenBank/DDBJ whole genome shotgun (WGS) entry which is preliminary data.</text>
</comment>
<feature type="compositionally biased region" description="Basic and acidic residues" evidence="2">
    <location>
        <begin position="526"/>
        <end position="544"/>
    </location>
</feature>
<feature type="region of interest" description="Disordered" evidence="2">
    <location>
        <begin position="1052"/>
        <end position="1095"/>
    </location>
</feature>
<feature type="compositionally biased region" description="Basic and acidic residues" evidence="2">
    <location>
        <begin position="316"/>
        <end position="388"/>
    </location>
</feature>
<feature type="region of interest" description="Disordered" evidence="2">
    <location>
        <begin position="797"/>
        <end position="838"/>
    </location>
</feature>
<evidence type="ECO:0000256" key="1">
    <source>
        <dbReference type="SAM" id="Coils"/>
    </source>
</evidence>